<accession>A0A5B6VWN2</accession>
<protein>
    <submittedName>
        <fullName evidence="1">Reverse transcriptase</fullName>
    </submittedName>
</protein>
<organism evidence="1 2">
    <name type="scientific">Gossypium australe</name>
    <dbReference type="NCBI Taxonomy" id="47621"/>
    <lineage>
        <taxon>Eukaryota</taxon>
        <taxon>Viridiplantae</taxon>
        <taxon>Streptophyta</taxon>
        <taxon>Embryophyta</taxon>
        <taxon>Tracheophyta</taxon>
        <taxon>Spermatophyta</taxon>
        <taxon>Magnoliopsida</taxon>
        <taxon>eudicotyledons</taxon>
        <taxon>Gunneridae</taxon>
        <taxon>Pentapetalae</taxon>
        <taxon>rosids</taxon>
        <taxon>malvids</taxon>
        <taxon>Malvales</taxon>
        <taxon>Malvaceae</taxon>
        <taxon>Malvoideae</taxon>
        <taxon>Gossypium</taxon>
    </lineage>
</organism>
<name>A0A5B6VWN2_9ROSI</name>
<evidence type="ECO:0000313" key="1">
    <source>
        <dbReference type="EMBL" id="KAA3473493.1"/>
    </source>
</evidence>
<dbReference type="Gene3D" id="3.60.10.10">
    <property type="entry name" value="Endonuclease/exonuclease/phosphatase"/>
    <property type="match status" value="1"/>
</dbReference>
<proteinExistence type="predicted"/>
<dbReference type="Proteomes" id="UP000325315">
    <property type="component" value="Unassembled WGS sequence"/>
</dbReference>
<dbReference type="AlphaFoldDB" id="A0A5B6VWN2"/>
<dbReference type="GO" id="GO:0003964">
    <property type="term" value="F:RNA-directed DNA polymerase activity"/>
    <property type="evidence" value="ECO:0007669"/>
    <property type="project" value="UniProtKB-KW"/>
</dbReference>
<keyword evidence="1" id="KW-0548">Nucleotidyltransferase</keyword>
<reference evidence="1" key="1">
    <citation type="submission" date="2019-08" db="EMBL/GenBank/DDBJ databases">
        <authorList>
            <person name="Liu F."/>
        </authorList>
    </citation>
    <scope>NUCLEOTIDE SEQUENCE [LARGE SCALE GENOMIC DNA]</scope>
    <source>
        <strain evidence="1">PA1801</strain>
        <tissue evidence="1">Leaf</tissue>
    </source>
</reference>
<dbReference type="SUPFAM" id="SSF56219">
    <property type="entry name" value="DNase I-like"/>
    <property type="match status" value="1"/>
</dbReference>
<keyword evidence="2" id="KW-1185">Reference proteome</keyword>
<keyword evidence="1" id="KW-0808">Transferase</keyword>
<keyword evidence="1" id="KW-0695">RNA-directed DNA polymerase</keyword>
<evidence type="ECO:0000313" key="2">
    <source>
        <dbReference type="Proteomes" id="UP000325315"/>
    </source>
</evidence>
<dbReference type="InterPro" id="IPR036691">
    <property type="entry name" value="Endo/exonu/phosph_ase_sf"/>
</dbReference>
<sequence length="227" mass="27231">MYGFEKKGGVPRDERRIELLQKVLRDCNQMDVGFSGRWFTWERGNLSETNIRERLDRGVANEEWFAMFPEVTIQHLTNSFSNHCPLLVNTKNAEQGVKKEAFRFEAWWTMEESFDEEVKNIWGSSSGNLMQKLDKLKNGLRSWVVRTQADRKKDDLNLSELIDTKIQLNLEIDKDECYWEQRAHINWLKYGDRNTAFFHSQATHRRRRNLIHKMEERKEEKQRSFKI</sequence>
<dbReference type="OrthoDB" id="1751786at2759"/>
<dbReference type="PANTHER" id="PTHR33710">
    <property type="entry name" value="BNAC02G09200D PROTEIN"/>
    <property type="match status" value="1"/>
</dbReference>
<comment type="caution">
    <text evidence="1">The sequence shown here is derived from an EMBL/GenBank/DDBJ whole genome shotgun (WGS) entry which is preliminary data.</text>
</comment>
<dbReference type="EMBL" id="SMMG02000005">
    <property type="protein sequence ID" value="KAA3473493.1"/>
    <property type="molecule type" value="Genomic_DNA"/>
</dbReference>
<dbReference type="PANTHER" id="PTHR33710:SF62">
    <property type="entry name" value="DUF4283 DOMAIN PROTEIN"/>
    <property type="match status" value="1"/>
</dbReference>
<gene>
    <name evidence="1" type="ORF">EPI10_023865</name>
</gene>